<evidence type="ECO:0000256" key="5">
    <source>
        <dbReference type="ARBA" id="ARBA00022640"/>
    </source>
</evidence>
<keyword evidence="3 7" id="KW-0150">Chloroplast</keyword>
<comment type="subcellular location">
    <subcellularLocation>
        <location evidence="1 7">Plastid</location>
        <location evidence="1 7">Chloroplast thylakoid membrane</location>
    </subcellularLocation>
</comment>
<organism evidence="8 9">
    <name type="scientific">Sphagnum troendelagicum</name>
    <dbReference type="NCBI Taxonomy" id="128251"/>
    <lineage>
        <taxon>Eukaryota</taxon>
        <taxon>Viridiplantae</taxon>
        <taxon>Streptophyta</taxon>
        <taxon>Embryophyta</taxon>
        <taxon>Bryophyta</taxon>
        <taxon>Sphagnophytina</taxon>
        <taxon>Sphagnopsida</taxon>
        <taxon>Sphagnales</taxon>
        <taxon>Sphagnaceae</taxon>
        <taxon>Sphagnum</taxon>
    </lineage>
</organism>
<proteinExistence type="inferred from homology"/>
<reference evidence="8" key="1">
    <citation type="submission" date="2024-02" db="EMBL/GenBank/DDBJ databases">
        <authorList>
            <consortium name="ELIXIR-Norway"/>
            <consortium name="Elixir Norway"/>
        </authorList>
    </citation>
    <scope>NUCLEOTIDE SEQUENCE</scope>
</reference>
<dbReference type="SUPFAM" id="SSF103511">
    <property type="entry name" value="Chlorophyll a-b binding protein"/>
    <property type="match status" value="1"/>
</dbReference>
<keyword evidence="4 7" id="KW-0602">Photosynthesis</keyword>
<gene>
    <name evidence="8" type="ORF">CSSPTR1EN2_LOCUS23477</name>
</gene>
<dbReference type="InterPro" id="IPR022796">
    <property type="entry name" value="Chloroa_b-bind"/>
</dbReference>
<keyword evidence="6 7" id="KW-0157">Chromophore</keyword>
<dbReference type="Gene3D" id="1.10.3460.10">
    <property type="entry name" value="Chlorophyll a/b binding protein domain"/>
    <property type="match status" value="1"/>
</dbReference>
<evidence type="ECO:0000256" key="6">
    <source>
        <dbReference type="ARBA" id="ARBA00022991"/>
    </source>
</evidence>
<name>A0ABP0V803_9BRYO</name>
<sequence>MHSAIRDCALPMDYAWIGWRWADILKPGSVNTDAIFPNNKLTGTDVGYPGGLWFDPLDWGSASPKNVKDLRTREIKNGRLTMLLVLGAAFQDFYSGTGPTDNLLAHLLTLATTPSLL</sequence>
<keyword evidence="7" id="KW-0603">Photosystem I</keyword>
<dbReference type="EMBL" id="OZ019901">
    <property type="protein sequence ID" value="CAK9237077.1"/>
    <property type="molecule type" value="Genomic_DNA"/>
</dbReference>
<protein>
    <recommendedName>
        <fullName evidence="7">Chlorophyll a-b binding protein, chloroplastic</fullName>
    </recommendedName>
</protein>
<dbReference type="PANTHER" id="PTHR21649">
    <property type="entry name" value="CHLOROPHYLL A/B BINDING PROTEIN"/>
    <property type="match status" value="1"/>
</dbReference>
<evidence type="ECO:0000256" key="7">
    <source>
        <dbReference type="RuleBase" id="RU363080"/>
    </source>
</evidence>
<evidence type="ECO:0000256" key="3">
    <source>
        <dbReference type="ARBA" id="ARBA00022528"/>
    </source>
</evidence>
<keyword evidence="7" id="KW-0793">Thylakoid</keyword>
<keyword evidence="5 7" id="KW-0934">Plastid</keyword>
<dbReference type="Proteomes" id="UP001497512">
    <property type="component" value="Chromosome 9"/>
</dbReference>
<keyword evidence="2 7" id="KW-0148">Chlorophyll</keyword>
<dbReference type="InterPro" id="IPR001344">
    <property type="entry name" value="Chloro_AB-bd_pln"/>
</dbReference>
<evidence type="ECO:0000256" key="4">
    <source>
        <dbReference type="ARBA" id="ARBA00022531"/>
    </source>
</evidence>
<comment type="similarity">
    <text evidence="7">Belongs to the light-harvesting chlorophyll a/b-binding (LHC) protein family.</text>
</comment>
<evidence type="ECO:0000313" key="9">
    <source>
        <dbReference type="Proteomes" id="UP001497512"/>
    </source>
</evidence>
<evidence type="ECO:0000256" key="2">
    <source>
        <dbReference type="ARBA" id="ARBA00022494"/>
    </source>
</evidence>
<evidence type="ECO:0000256" key="1">
    <source>
        <dbReference type="ARBA" id="ARBA00004334"/>
    </source>
</evidence>
<comment type="function">
    <text evidence="7">The light-harvesting complex (LHC) functions as a light receptor, it captures and delivers excitation energy to photosystems with which it is closely associated.</text>
</comment>
<keyword evidence="9" id="KW-1185">Reference proteome</keyword>
<keyword evidence="7" id="KW-0604">Photosystem II</keyword>
<accession>A0ABP0V803</accession>
<dbReference type="Pfam" id="PF00504">
    <property type="entry name" value="Chloroa_b-bind"/>
    <property type="match status" value="1"/>
</dbReference>
<evidence type="ECO:0000313" key="8">
    <source>
        <dbReference type="EMBL" id="CAK9237077.1"/>
    </source>
</evidence>